<dbReference type="EMBL" id="UFQT01000563">
    <property type="protein sequence ID" value="SSX25343.1"/>
    <property type="molecule type" value="Genomic_DNA"/>
</dbReference>
<evidence type="ECO:0000256" key="2">
    <source>
        <dbReference type="ARBA" id="ARBA00023125"/>
    </source>
</evidence>
<dbReference type="VEuPathDB" id="VectorBase:CSON012225"/>
<sequence length="626" mass="71338">MFRLLTNLKFLGQAGIILFNQLPAGPARKYSNEDLKAAIGEIKKGGKINNVAAHYNIPKATLYKKVQAGIDSRLSMGPPKAFTSAEEESLVKWIIVCSQRGHPRCGTDVRLAAKKILTAFPRPTRFKNNFPSRKWFSEFVKRHPVLKVRKPAPLSSASACVSEENLRNWWSQLNNYFVKNNLIDILNDGRRIANCDETEIEFNIKPNQVLVEKNVSNPYSVQSSGNKKGITFLHTILADGSYLKPYLIYPYKRMPTRVQERIPDKIDYNCNESGWMREENFKYYLEKVFYAEMKKKNIPFPVILFVDNHRSHISVEISKLAESLGIVLVSLYPNSTHLIQPLDCAIFRGLKSNWQNLLITKRFENNSFKVSFENIGELIVELLESCHSPEAVKSGFKVCGIYKWDVSNIDFTKIISTCDRTRSQKKDVVLDYNEINATNEEFNVYLDENSIPEEISIPKSDNSLTTGIVDFIPDNISDEIMRNISEPHSYDTFVDSRLQFNNSISYETTSNHDIVEPLLFFEPGSTFEISNSPIRLNESNIYSLKSITDEIDLTGPSSRDERTTTLEIDDYIDSETVFTLMNDEPQQKNQDVCENYESSANNSEHGPIVLANVMGDADLQPSKFLS</sequence>
<dbReference type="InterPro" id="IPR050863">
    <property type="entry name" value="CenT-Element_Derived"/>
</dbReference>
<evidence type="ECO:0000256" key="1">
    <source>
        <dbReference type="ARBA" id="ARBA00004123"/>
    </source>
</evidence>
<proteinExistence type="predicted"/>
<evidence type="ECO:0000313" key="4">
    <source>
        <dbReference type="EMBL" id="SSX25343.1"/>
    </source>
</evidence>
<dbReference type="SMART" id="SM00674">
    <property type="entry name" value="CENPB"/>
    <property type="match status" value="1"/>
</dbReference>
<accession>A0A336M977</accession>
<dbReference type="OMA" id="RRIANCD"/>
<dbReference type="PROSITE" id="PS51253">
    <property type="entry name" value="HTH_CENPB"/>
    <property type="match status" value="1"/>
</dbReference>
<dbReference type="Pfam" id="PF03184">
    <property type="entry name" value="DDE_1"/>
    <property type="match status" value="1"/>
</dbReference>
<comment type="subcellular location">
    <subcellularLocation>
        <location evidence="1">Nucleus</location>
    </subcellularLocation>
</comment>
<reference evidence="4" key="1">
    <citation type="submission" date="2018-07" db="EMBL/GenBank/DDBJ databases">
        <authorList>
            <person name="Quirk P.G."/>
            <person name="Krulwich T.A."/>
        </authorList>
    </citation>
    <scope>NUCLEOTIDE SEQUENCE</scope>
</reference>
<dbReference type="PANTHER" id="PTHR19303">
    <property type="entry name" value="TRANSPOSON"/>
    <property type="match status" value="1"/>
</dbReference>
<dbReference type="Gene3D" id="1.10.10.60">
    <property type="entry name" value="Homeodomain-like"/>
    <property type="match status" value="1"/>
</dbReference>
<feature type="domain" description="HTH CENPB-type" evidence="3">
    <location>
        <begin position="74"/>
        <end position="149"/>
    </location>
</feature>
<dbReference type="InterPro" id="IPR036397">
    <property type="entry name" value="RNaseH_sf"/>
</dbReference>
<dbReference type="AlphaFoldDB" id="A0A336M977"/>
<dbReference type="GO" id="GO:0003677">
    <property type="term" value="F:DNA binding"/>
    <property type="evidence" value="ECO:0007669"/>
    <property type="project" value="UniProtKB-KW"/>
</dbReference>
<dbReference type="InterPro" id="IPR004875">
    <property type="entry name" value="DDE_SF_endonuclease_dom"/>
</dbReference>
<dbReference type="GO" id="GO:0005634">
    <property type="term" value="C:nucleus"/>
    <property type="evidence" value="ECO:0007669"/>
    <property type="project" value="UniProtKB-SubCell"/>
</dbReference>
<protein>
    <submittedName>
        <fullName evidence="4">CSON012225 protein</fullName>
    </submittedName>
</protein>
<dbReference type="Pfam" id="PF03221">
    <property type="entry name" value="HTH_Tnp_Tc5"/>
    <property type="match status" value="1"/>
</dbReference>
<name>A0A336M977_CULSO</name>
<evidence type="ECO:0000259" key="3">
    <source>
        <dbReference type="PROSITE" id="PS51253"/>
    </source>
</evidence>
<dbReference type="InterPro" id="IPR006600">
    <property type="entry name" value="HTH_CenpB_DNA-bd_dom"/>
</dbReference>
<gene>
    <name evidence="4" type="primary">CSON012225</name>
</gene>
<keyword evidence="2" id="KW-0238">DNA-binding</keyword>
<dbReference type="SUPFAM" id="SSF46689">
    <property type="entry name" value="Homeodomain-like"/>
    <property type="match status" value="1"/>
</dbReference>
<dbReference type="InterPro" id="IPR009057">
    <property type="entry name" value="Homeodomain-like_sf"/>
</dbReference>
<dbReference type="Gene3D" id="3.30.420.10">
    <property type="entry name" value="Ribonuclease H-like superfamily/Ribonuclease H"/>
    <property type="match status" value="1"/>
</dbReference>
<dbReference type="PANTHER" id="PTHR19303:SF74">
    <property type="entry name" value="POGO TRANSPOSABLE ELEMENT WITH KRAB DOMAIN"/>
    <property type="match status" value="1"/>
</dbReference>
<organism evidence="4">
    <name type="scientific">Culicoides sonorensis</name>
    <name type="common">Biting midge</name>
    <dbReference type="NCBI Taxonomy" id="179676"/>
    <lineage>
        <taxon>Eukaryota</taxon>
        <taxon>Metazoa</taxon>
        <taxon>Ecdysozoa</taxon>
        <taxon>Arthropoda</taxon>
        <taxon>Hexapoda</taxon>
        <taxon>Insecta</taxon>
        <taxon>Pterygota</taxon>
        <taxon>Neoptera</taxon>
        <taxon>Endopterygota</taxon>
        <taxon>Diptera</taxon>
        <taxon>Nematocera</taxon>
        <taxon>Chironomoidea</taxon>
        <taxon>Ceratopogonidae</taxon>
        <taxon>Ceratopogoninae</taxon>
        <taxon>Culicoides</taxon>
        <taxon>Monoculicoides</taxon>
    </lineage>
</organism>